<dbReference type="OrthoDB" id="768802at2"/>
<evidence type="ECO:0000313" key="1">
    <source>
        <dbReference type="EMBL" id="TCD10864.1"/>
    </source>
</evidence>
<dbReference type="AlphaFoldDB" id="A0A4R0P511"/>
<keyword evidence="2" id="KW-1185">Reference proteome</keyword>
<evidence type="ECO:0000313" key="2">
    <source>
        <dbReference type="Proteomes" id="UP000291485"/>
    </source>
</evidence>
<sequence length="268" mass="30331">MKKSLFYVIPFFLIIFSCGKQPLEAPDENPIPKLSCRINYVDMSYNGGDVQSCTIGYDTDKNISRVVSTQDSAFISFSVLKSLNQIVLKTKYSGDWTYQLDDKQKVIIAHEFYDYTFTYNADGNLSTARVVEDPTHITSYVFFYDNGNLSRIIGENSGYNTAITIDFTYDLGKTASTSVRLADPISYIGLYEVLPGFFGKVSKNKLLTVIKKERNKTYGFGSSERYYLGYSANENNQLSKIIVDRVYGDLSVNNVETLSPKDNLTYNF</sequence>
<evidence type="ECO:0008006" key="3">
    <source>
        <dbReference type="Google" id="ProtNLM"/>
    </source>
</evidence>
<dbReference type="RefSeq" id="WP_131557560.1">
    <property type="nucleotide sequence ID" value="NZ_SJSN01000005.1"/>
</dbReference>
<gene>
    <name evidence="1" type="ORF">EZ449_08270</name>
</gene>
<accession>A0A4R0P511</accession>
<dbReference type="PROSITE" id="PS51257">
    <property type="entry name" value="PROKAR_LIPOPROTEIN"/>
    <property type="match status" value="1"/>
</dbReference>
<dbReference type="EMBL" id="SJSN01000005">
    <property type="protein sequence ID" value="TCD10864.1"/>
    <property type="molecule type" value="Genomic_DNA"/>
</dbReference>
<name>A0A4R0P511_9SPHI</name>
<organism evidence="1 2">
    <name type="scientific">Pedobacter frigidisoli</name>
    <dbReference type="NCBI Taxonomy" id="2530455"/>
    <lineage>
        <taxon>Bacteria</taxon>
        <taxon>Pseudomonadati</taxon>
        <taxon>Bacteroidota</taxon>
        <taxon>Sphingobacteriia</taxon>
        <taxon>Sphingobacteriales</taxon>
        <taxon>Sphingobacteriaceae</taxon>
        <taxon>Pedobacter</taxon>
    </lineage>
</organism>
<comment type="caution">
    <text evidence="1">The sequence shown here is derived from an EMBL/GenBank/DDBJ whole genome shotgun (WGS) entry which is preliminary data.</text>
</comment>
<reference evidence="1 2" key="1">
    <citation type="submission" date="2019-02" db="EMBL/GenBank/DDBJ databases">
        <title>Pedobacter sp. RP-3-11 sp. nov., isolated from Arctic soil.</title>
        <authorList>
            <person name="Dahal R.H."/>
        </authorList>
    </citation>
    <scope>NUCLEOTIDE SEQUENCE [LARGE SCALE GENOMIC DNA]</scope>
    <source>
        <strain evidence="1 2">RP-3-11</strain>
    </source>
</reference>
<dbReference type="Proteomes" id="UP000291485">
    <property type="component" value="Unassembled WGS sequence"/>
</dbReference>
<proteinExistence type="predicted"/>
<protein>
    <recommendedName>
        <fullName evidence="3">YD repeat-containing protein</fullName>
    </recommendedName>
</protein>